<dbReference type="PIRSF" id="PIRSF037092">
    <property type="entry name" value="AP3_complex_delta"/>
    <property type="match status" value="1"/>
</dbReference>
<dbReference type="InterPro" id="IPR016024">
    <property type="entry name" value="ARM-type_fold"/>
</dbReference>
<comment type="subcellular location">
    <subcellularLocation>
        <location evidence="1">Endomembrane system</location>
    </subcellularLocation>
    <subcellularLocation>
        <location evidence="7">Golgi apparatus</location>
    </subcellularLocation>
</comment>
<sequence length="1028" mass="112129">MDVKATALLKLIYLEMVGHDMSWASFHVLEVMSSPKYHQKRVGYLGAVQSFRPDTEVLMLATNLLKKDINASSPTTIALPIAALPHIITPSLALSVLADLLPRLSHSHPVIRKKTIVTLYRMALVYPETLRAAWPKIKDRLMDKDEDPSVTAAIVNVVCELGWRRPKDFLPLAPRLFELLVDGRNNWMAIKLIKLFATLTPLEPRLVRKLLPPLTNIIRTTPAMSLLYECINGIIQGGILGDPEDISGREEIASLCVSKLRGMIMMNSDPNLKYVALLAFNKIVTTHPFLVAEQEDVILECIDSEDITIRVKALDLVQGMVSSDNLVSIVSRLMRQLKVSSPLQARPLSSSPLADTSLFSDDDNGAVRLGSAAAEDLQPPPLPEDYMVNVIGKILKMCSANNYANLVDFEWYLDVLAQLVRISPVPRQRDVDTSFATPAWSFKVGETDISEKIGDEIRNIAVKVRAIRSAAVRAADSIVTRLHAESSATQQVVSGVLKPVAWVVGEYASKLPNADDTLGYLLQIIPRTKTPEILVACLQSVIKILAFVAGDDRSVWTSERKSRVSLLLARVIHVLGPLTSHPYLEVQERAVEFTELLKLLAEAASGQAAATDELHQEPPLLLTQALPSLFSGWELNSVAVDAQKNVPIPDGLDLDQPIHPDLVRLLAKADSIMLPATDVEDDFEVYYKRRPPATSISSEPAITRLTEASEEAIGSYQRAAEESYLDPDIVARRKAERMERNRDDPFYIQETGRSPGTSTPIHNILRNENGPDLDIDSIPVMQLDLEQLNAGINDSSNGAAVPSGQPSGASATRRPPTALPRQKVTIAADETLLGSSGRSSPRHYDSETTNSDSLARSRTKPRGVGASLLQVDSSPLGSLSLEGEDDAGNGIADGTYDPERRKREEAEMAQAVREVERLRLEMRRANERIQVAQGVPDEGTVIKKKTKGKNKSAADGDGGAAAKSSTSKKKKKKKTPVVGEDVTITGGDAGTTLLVVPSGDDGASMVKSKKKKAKRVVNLDKPGESGTQ</sequence>
<feature type="compositionally biased region" description="Polar residues" evidence="8">
    <location>
        <begin position="794"/>
        <end position="810"/>
    </location>
</feature>
<keyword evidence="11" id="KW-1185">Reference proteome</keyword>
<comment type="caution">
    <text evidence="10">The sequence shown here is derived from an EMBL/GenBank/DDBJ whole genome shotgun (WGS) entry which is preliminary data.</text>
</comment>
<feature type="compositionally biased region" description="Polar residues" evidence="8">
    <location>
        <begin position="847"/>
        <end position="856"/>
    </location>
</feature>
<keyword evidence="4" id="KW-0677">Repeat</keyword>
<evidence type="ECO:0000256" key="1">
    <source>
        <dbReference type="ARBA" id="ARBA00004308"/>
    </source>
</evidence>
<proteinExistence type="inferred from homology"/>
<dbReference type="InterPro" id="IPR017105">
    <property type="entry name" value="AP3_complex_dsu"/>
</dbReference>
<evidence type="ECO:0000256" key="3">
    <source>
        <dbReference type="ARBA" id="ARBA00022448"/>
    </source>
</evidence>
<gene>
    <name evidence="10" type="ORF">VTK73DRAFT_8848</name>
</gene>
<keyword evidence="7" id="KW-0333">Golgi apparatus</keyword>
<protein>
    <recommendedName>
        <fullName evidence="7">AP-3 complex subunit delta</fullName>
    </recommendedName>
</protein>
<evidence type="ECO:0000313" key="10">
    <source>
        <dbReference type="EMBL" id="KAL1877111.1"/>
    </source>
</evidence>
<dbReference type="Gene3D" id="1.25.10.10">
    <property type="entry name" value="Leucine-rich Repeat Variant"/>
    <property type="match status" value="1"/>
</dbReference>
<feature type="region of interest" description="Disordered" evidence="8">
    <location>
        <begin position="794"/>
        <end position="905"/>
    </location>
</feature>
<dbReference type="PANTHER" id="PTHR22781">
    <property type="entry name" value="DELTA ADAPTIN-RELATED"/>
    <property type="match status" value="1"/>
</dbReference>
<accession>A0ABR3XM92</accession>
<dbReference type="Proteomes" id="UP001586593">
    <property type="component" value="Unassembled WGS sequence"/>
</dbReference>
<dbReference type="InterPro" id="IPR011989">
    <property type="entry name" value="ARM-like"/>
</dbReference>
<evidence type="ECO:0000256" key="7">
    <source>
        <dbReference type="PIRNR" id="PIRNR037092"/>
    </source>
</evidence>
<comment type="subunit">
    <text evidence="7">Adaptor protein complex 3 (AP-3) is a heterotetramer.</text>
</comment>
<comment type="function">
    <text evidence="7">Part of the AP-3 complex, an adaptor-related complex which is not clathrin-associated. The complex is associated with the Golgi region as well as more peripheral structures. It facilitates the budding of vesicles from the Golgi membrane.</text>
</comment>
<evidence type="ECO:0000259" key="9">
    <source>
        <dbReference type="Pfam" id="PF01602"/>
    </source>
</evidence>
<evidence type="ECO:0000256" key="6">
    <source>
        <dbReference type="ARBA" id="ARBA00023136"/>
    </source>
</evidence>
<feature type="region of interest" description="Disordered" evidence="8">
    <location>
        <begin position="741"/>
        <end position="769"/>
    </location>
</feature>
<dbReference type="EMBL" id="JAZHXJ010000068">
    <property type="protein sequence ID" value="KAL1877111.1"/>
    <property type="molecule type" value="Genomic_DNA"/>
</dbReference>
<feature type="domain" description="Clathrin/coatomer adaptor adaptin-like N-terminal" evidence="9">
    <location>
        <begin position="3"/>
        <end position="598"/>
    </location>
</feature>
<evidence type="ECO:0000256" key="2">
    <source>
        <dbReference type="ARBA" id="ARBA00006613"/>
    </source>
</evidence>
<feature type="compositionally biased region" description="Basic residues" evidence="8">
    <location>
        <begin position="966"/>
        <end position="975"/>
    </location>
</feature>
<dbReference type="SUPFAM" id="SSF48371">
    <property type="entry name" value="ARM repeat"/>
    <property type="match status" value="1"/>
</dbReference>
<feature type="compositionally biased region" description="Basic and acidic residues" evidence="8">
    <location>
        <begin position="1017"/>
        <end position="1028"/>
    </location>
</feature>
<feature type="compositionally biased region" description="Polar residues" evidence="8">
    <location>
        <begin position="751"/>
        <end position="761"/>
    </location>
</feature>
<keyword evidence="5 7" id="KW-0653">Protein transport</keyword>
<evidence type="ECO:0000256" key="4">
    <source>
        <dbReference type="ARBA" id="ARBA00022737"/>
    </source>
</evidence>
<feature type="compositionally biased region" description="Low complexity" evidence="8">
    <location>
        <begin position="951"/>
        <end position="965"/>
    </location>
</feature>
<keyword evidence="3 7" id="KW-0813">Transport</keyword>
<organism evidence="10 11">
    <name type="scientific">Phialemonium thermophilum</name>
    <dbReference type="NCBI Taxonomy" id="223376"/>
    <lineage>
        <taxon>Eukaryota</taxon>
        <taxon>Fungi</taxon>
        <taxon>Dikarya</taxon>
        <taxon>Ascomycota</taxon>
        <taxon>Pezizomycotina</taxon>
        <taxon>Sordariomycetes</taxon>
        <taxon>Sordariomycetidae</taxon>
        <taxon>Cephalothecales</taxon>
        <taxon>Cephalothecaceae</taxon>
        <taxon>Phialemonium</taxon>
    </lineage>
</organism>
<dbReference type="Pfam" id="PF01602">
    <property type="entry name" value="Adaptin_N"/>
    <property type="match status" value="1"/>
</dbReference>
<keyword evidence="6" id="KW-0472">Membrane</keyword>
<evidence type="ECO:0000313" key="11">
    <source>
        <dbReference type="Proteomes" id="UP001586593"/>
    </source>
</evidence>
<dbReference type="PANTHER" id="PTHR22781:SF12">
    <property type="entry name" value="AP-3 COMPLEX SUBUNIT DELTA-1"/>
    <property type="match status" value="1"/>
</dbReference>
<feature type="region of interest" description="Disordered" evidence="8">
    <location>
        <begin position="940"/>
        <end position="1028"/>
    </location>
</feature>
<evidence type="ECO:0000256" key="8">
    <source>
        <dbReference type="SAM" id="MobiDB-lite"/>
    </source>
</evidence>
<evidence type="ECO:0000256" key="5">
    <source>
        <dbReference type="ARBA" id="ARBA00022927"/>
    </source>
</evidence>
<comment type="similarity">
    <text evidence="2 7">Belongs to the adaptor complexes large subunit family.</text>
</comment>
<dbReference type="InterPro" id="IPR002553">
    <property type="entry name" value="Clathrin/coatomer_adapt-like_N"/>
</dbReference>
<reference evidence="10 11" key="1">
    <citation type="journal article" date="2024" name="Commun. Biol.">
        <title>Comparative genomic analysis of thermophilic fungi reveals convergent evolutionary adaptations and gene losses.</title>
        <authorList>
            <person name="Steindorff A.S."/>
            <person name="Aguilar-Pontes M.V."/>
            <person name="Robinson A.J."/>
            <person name="Andreopoulos B."/>
            <person name="LaButti K."/>
            <person name="Kuo A."/>
            <person name="Mondo S."/>
            <person name="Riley R."/>
            <person name="Otillar R."/>
            <person name="Haridas S."/>
            <person name="Lipzen A."/>
            <person name="Grimwood J."/>
            <person name="Schmutz J."/>
            <person name="Clum A."/>
            <person name="Reid I.D."/>
            <person name="Moisan M.C."/>
            <person name="Butler G."/>
            <person name="Nguyen T.T.M."/>
            <person name="Dewar K."/>
            <person name="Conant G."/>
            <person name="Drula E."/>
            <person name="Henrissat B."/>
            <person name="Hansel C."/>
            <person name="Singer S."/>
            <person name="Hutchinson M.I."/>
            <person name="de Vries R.P."/>
            <person name="Natvig D.O."/>
            <person name="Powell A.J."/>
            <person name="Tsang A."/>
            <person name="Grigoriev I.V."/>
        </authorList>
    </citation>
    <scope>NUCLEOTIDE SEQUENCE [LARGE SCALE GENOMIC DNA]</scope>
    <source>
        <strain evidence="10 11">ATCC 24622</strain>
    </source>
</reference>
<name>A0ABR3XM92_9PEZI</name>